<dbReference type="Gene3D" id="2.150.10.10">
    <property type="entry name" value="Serralysin-like metalloprotease, C-terminal"/>
    <property type="match status" value="3"/>
</dbReference>
<gene>
    <name evidence="3" type="ORF">DVW87_16925</name>
</gene>
<accession>A0A369VWW8</accession>
<dbReference type="AlphaFoldDB" id="A0A369VWW8"/>
<dbReference type="InterPro" id="IPR011049">
    <property type="entry name" value="Serralysin-like_metalloprot_C"/>
</dbReference>
<comment type="caution">
    <text evidence="3">The sequence shown here is derived from an EMBL/GenBank/DDBJ whole genome shotgun (WGS) entry which is preliminary data.</text>
</comment>
<protein>
    <submittedName>
        <fullName evidence="3">Calcium-binding protein</fullName>
    </submittedName>
</protein>
<organism evidence="3 4">
    <name type="scientific">Sphingomonas aracearum</name>
    <dbReference type="NCBI Taxonomy" id="2283317"/>
    <lineage>
        <taxon>Bacteria</taxon>
        <taxon>Pseudomonadati</taxon>
        <taxon>Pseudomonadota</taxon>
        <taxon>Alphaproteobacteria</taxon>
        <taxon>Sphingomonadales</taxon>
        <taxon>Sphingomonadaceae</taxon>
        <taxon>Sphingomonas</taxon>
    </lineage>
</organism>
<dbReference type="InterPro" id="IPR050557">
    <property type="entry name" value="RTX_toxin/Mannuronan_C5-epim"/>
</dbReference>
<dbReference type="PROSITE" id="PS00330">
    <property type="entry name" value="HEMOLYSIN_CALCIUM"/>
    <property type="match status" value="2"/>
</dbReference>
<dbReference type="Pfam" id="PF00353">
    <property type="entry name" value="HemolysinCabind"/>
    <property type="match status" value="4"/>
</dbReference>
<dbReference type="PANTHER" id="PTHR38340">
    <property type="entry name" value="S-LAYER PROTEIN"/>
    <property type="match status" value="1"/>
</dbReference>
<evidence type="ECO:0000256" key="2">
    <source>
        <dbReference type="ARBA" id="ARBA00022525"/>
    </source>
</evidence>
<dbReference type="GO" id="GO:0005509">
    <property type="term" value="F:calcium ion binding"/>
    <property type="evidence" value="ECO:0007669"/>
    <property type="project" value="InterPro"/>
</dbReference>
<reference evidence="3 4" key="1">
    <citation type="submission" date="2018-07" db="EMBL/GenBank/DDBJ databases">
        <title>a novel species of Sphingomonas isolated from the rhizosphere soil of Araceae plant.</title>
        <authorList>
            <person name="Zhiyong W."/>
            <person name="Qinglan Z."/>
            <person name="Zhiwei F."/>
            <person name="Ding X."/>
            <person name="Gejiao W."/>
            <person name="Shixue Z."/>
        </authorList>
    </citation>
    <scope>NUCLEOTIDE SEQUENCE [LARGE SCALE GENOMIC DNA]</scope>
    <source>
        <strain evidence="3 4">WZY 27</strain>
    </source>
</reference>
<evidence type="ECO:0000313" key="4">
    <source>
        <dbReference type="Proteomes" id="UP000253918"/>
    </source>
</evidence>
<dbReference type="Proteomes" id="UP000253918">
    <property type="component" value="Unassembled WGS sequence"/>
</dbReference>
<dbReference type="EMBL" id="QQNB01000005">
    <property type="protein sequence ID" value="RDE04311.1"/>
    <property type="molecule type" value="Genomic_DNA"/>
</dbReference>
<dbReference type="SUPFAM" id="SSF51120">
    <property type="entry name" value="beta-Roll"/>
    <property type="match status" value="2"/>
</dbReference>
<dbReference type="GO" id="GO:0005576">
    <property type="term" value="C:extracellular region"/>
    <property type="evidence" value="ECO:0007669"/>
    <property type="project" value="UniProtKB-SubCell"/>
</dbReference>
<proteinExistence type="predicted"/>
<dbReference type="PRINTS" id="PR00313">
    <property type="entry name" value="CABNDNGRPT"/>
</dbReference>
<dbReference type="OrthoDB" id="8276004at2"/>
<dbReference type="PANTHER" id="PTHR38340:SF1">
    <property type="entry name" value="S-LAYER PROTEIN"/>
    <property type="match status" value="1"/>
</dbReference>
<comment type="subcellular location">
    <subcellularLocation>
        <location evidence="1">Secreted</location>
    </subcellularLocation>
</comment>
<dbReference type="InterPro" id="IPR018511">
    <property type="entry name" value="Hemolysin-typ_Ca-bd_CS"/>
</dbReference>
<evidence type="ECO:0000256" key="1">
    <source>
        <dbReference type="ARBA" id="ARBA00004613"/>
    </source>
</evidence>
<keyword evidence="2" id="KW-0964">Secreted</keyword>
<sequence>MWAHQYGRQTMTWKQDRGGSRVDRVIDDYHLTIGDAGSDVELGQSGKMNISFGRGGSDVLTGGVIDDAFWGGRGADFLLGGNGMNYLDGGAGSDVLLGGAMDDTLRGGDERDLLSEGDGHGDIEGGKGDDILMGGRGADAFVVDRDSGNDIIYDFKPGPGMFDHLALRDISPEELRFEETAFGTRVSWNEGASSVLLVGVAKSELAQNDFMFTDDRYLLQPADASADRLQATSFAKEEGGDVSAPAATGATDPSAAYSFDDFDVKYGSARADTFQATGDRDVFFGLAGDDKLFGGAGEDHLEGGAGRDVLDGGDGGDMLKGGDGADKLYGGAMADGLMGEAGNDTIYAGAGHDMIDGGTGNDRLNGGDGADAFVVRPDSGNDMIFGGFDAGPGAFDHIAFEDILPNQVSVQDQSNGVLVSWSTDTGKGSVLIEGVYAADMSQDDFMFSSVEGGAFVNNPAITYAGTDLLFI</sequence>
<evidence type="ECO:0000313" key="3">
    <source>
        <dbReference type="EMBL" id="RDE04311.1"/>
    </source>
</evidence>
<dbReference type="InterPro" id="IPR001343">
    <property type="entry name" value="Hemolysn_Ca-bd"/>
</dbReference>
<keyword evidence="4" id="KW-1185">Reference proteome</keyword>
<name>A0A369VWW8_9SPHN</name>